<dbReference type="SUPFAM" id="SSF46689">
    <property type="entry name" value="Homeodomain-like"/>
    <property type="match status" value="1"/>
</dbReference>
<dbReference type="Proteomes" id="UP001370490">
    <property type="component" value="Unassembled WGS sequence"/>
</dbReference>
<keyword evidence="4" id="KW-0175">Coiled coil</keyword>
<dbReference type="Pfam" id="PF14379">
    <property type="entry name" value="Myb_CC_LHEQLE"/>
    <property type="match status" value="1"/>
</dbReference>
<keyword evidence="6" id="KW-0539">Nucleus</keyword>
<evidence type="ECO:0000313" key="10">
    <source>
        <dbReference type="Proteomes" id="UP001370490"/>
    </source>
</evidence>
<dbReference type="GO" id="GO:0003677">
    <property type="term" value="F:DNA binding"/>
    <property type="evidence" value="ECO:0007669"/>
    <property type="project" value="InterPro"/>
</dbReference>
<evidence type="ECO:0000313" key="9">
    <source>
        <dbReference type="EMBL" id="KAK6945369.1"/>
    </source>
</evidence>
<dbReference type="InterPro" id="IPR046955">
    <property type="entry name" value="PHR1-like"/>
</dbReference>
<dbReference type="InterPro" id="IPR001005">
    <property type="entry name" value="SANT/Myb"/>
</dbReference>
<dbReference type="GO" id="GO:0005634">
    <property type="term" value="C:nucleus"/>
    <property type="evidence" value="ECO:0007669"/>
    <property type="project" value="UniProtKB-SubCell"/>
</dbReference>
<evidence type="ECO:0000256" key="7">
    <source>
        <dbReference type="SAM" id="MobiDB-lite"/>
    </source>
</evidence>
<feature type="region of interest" description="Disordered" evidence="7">
    <location>
        <begin position="49"/>
        <end position="71"/>
    </location>
</feature>
<dbReference type="Pfam" id="PF00249">
    <property type="entry name" value="Myb_DNA-binding"/>
    <property type="match status" value="1"/>
</dbReference>
<dbReference type="InterPro" id="IPR025756">
    <property type="entry name" value="Myb_CC_LHEQLE"/>
</dbReference>
<dbReference type="Gene3D" id="1.10.10.60">
    <property type="entry name" value="Homeodomain-like"/>
    <property type="match status" value="1"/>
</dbReference>
<evidence type="ECO:0000256" key="6">
    <source>
        <dbReference type="ARBA" id="ARBA00023242"/>
    </source>
</evidence>
<dbReference type="AlphaFoldDB" id="A0AAN8W3C2"/>
<evidence type="ECO:0000256" key="1">
    <source>
        <dbReference type="ARBA" id="ARBA00004123"/>
    </source>
</evidence>
<proteinExistence type="inferred from homology"/>
<dbReference type="FunFam" id="1.10.10.60:FF:000002">
    <property type="entry name" value="Myb family transcription factor"/>
    <property type="match status" value="1"/>
</dbReference>
<evidence type="ECO:0000256" key="4">
    <source>
        <dbReference type="ARBA" id="ARBA00023054"/>
    </source>
</evidence>
<comment type="subcellular location">
    <subcellularLocation>
        <location evidence="1">Nucleus</location>
    </subcellularLocation>
</comment>
<comment type="similarity">
    <text evidence="2">Belongs to the MYB-CC family.</text>
</comment>
<dbReference type="InterPro" id="IPR009057">
    <property type="entry name" value="Homeodomain-like_sf"/>
</dbReference>
<dbReference type="PROSITE" id="PS51294">
    <property type="entry name" value="HTH_MYB"/>
    <property type="match status" value="1"/>
</dbReference>
<comment type="caution">
    <text evidence="9">The sequence shown here is derived from an EMBL/GenBank/DDBJ whole genome shotgun (WGS) entry which is preliminary data.</text>
</comment>
<gene>
    <name evidence="9" type="ORF">RJ641_026471</name>
</gene>
<feature type="domain" description="HTH myb-type" evidence="8">
    <location>
        <begin position="254"/>
        <end position="314"/>
    </location>
</feature>
<evidence type="ECO:0000256" key="3">
    <source>
        <dbReference type="ARBA" id="ARBA00023015"/>
    </source>
</evidence>
<keyword evidence="10" id="KW-1185">Reference proteome</keyword>
<dbReference type="PANTHER" id="PTHR31499:SF80">
    <property type="entry name" value="HTH MYB-TYPE DOMAIN-CONTAINING PROTEIN"/>
    <property type="match status" value="1"/>
</dbReference>
<accession>A0AAN8W3C2</accession>
<dbReference type="InterPro" id="IPR006447">
    <property type="entry name" value="Myb_dom_plants"/>
</dbReference>
<sequence length="414" mass="46843">MNSEKIEYQDWIQESHHTLVSSKYSFEFPKQSSQFLGTPQPWNRATCVQSSPRYDGGSEQTNRSHVNSSSTIMSRFESPTSAFYATEVFMGFPQHDYQSTNQNLCPPLSKTHESGVPIQYHVSAENFSVDPINEQANNNNFQSRNPFQKLVKSNFGSNQCYGLEKAYEVANNNFRQRLLHLKNKLLGDYVTSDGRNGYLPTTFEGNQDPRFCHTMRSPALDKARFSCLQDKQFSSPSGGIPIASGNSVSSPSVLSTKTRIRWTPDLHEKFVECVNRLGGAEKATPKGILNLMDLEGLTIFQVKSHLQKYRIAKYMPESAEGKAEKITSSVNDVTQLDTKTRLHEQLERQLQMRIEEQGRQLKMVLEQQESTNEALLERHMSETASSDEPLISLEEIEVLNPEGSPNSHFPSKIS</sequence>
<dbReference type="GO" id="GO:0003700">
    <property type="term" value="F:DNA-binding transcription factor activity"/>
    <property type="evidence" value="ECO:0007669"/>
    <property type="project" value="InterPro"/>
</dbReference>
<evidence type="ECO:0000256" key="2">
    <source>
        <dbReference type="ARBA" id="ARBA00006783"/>
    </source>
</evidence>
<keyword evidence="5" id="KW-0804">Transcription</keyword>
<name>A0AAN8W3C2_9MAGN</name>
<dbReference type="NCBIfam" id="TIGR01557">
    <property type="entry name" value="myb_SHAQKYF"/>
    <property type="match status" value="1"/>
</dbReference>
<keyword evidence="3" id="KW-0805">Transcription regulation</keyword>
<dbReference type="EMBL" id="JBAMMX010000003">
    <property type="protein sequence ID" value="KAK6945369.1"/>
    <property type="molecule type" value="Genomic_DNA"/>
</dbReference>
<dbReference type="PANTHER" id="PTHR31499">
    <property type="entry name" value="MYB FAMILY TRANSCRIPTION FACTOR PHL11"/>
    <property type="match status" value="1"/>
</dbReference>
<evidence type="ECO:0000259" key="8">
    <source>
        <dbReference type="PROSITE" id="PS51294"/>
    </source>
</evidence>
<dbReference type="InterPro" id="IPR017930">
    <property type="entry name" value="Myb_dom"/>
</dbReference>
<reference evidence="9 10" key="1">
    <citation type="submission" date="2023-12" db="EMBL/GenBank/DDBJ databases">
        <title>A high-quality genome assembly for Dillenia turbinata (Dilleniales).</title>
        <authorList>
            <person name="Chanderbali A."/>
        </authorList>
    </citation>
    <scope>NUCLEOTIDE SEQUENCE [LARGE SCALE GENOMIC DNA]</scope>
    <source>
        <strain evidence="9">LSX21</strain>
        <tissue evidence="9">Leaf</tissue>
    </source>
</reference>
<protein>
    <submittedName>
        <fullName evidence="9">SANT/Myb domain</fullName>
    </submittedName>
</protein>
<evidence type="ECO:0000256" key="5">
    <source>
        <dbReference type="ARBA" id="ARBA00023163"/>
    </source>
</evidence>
<organism evidence="9 10">
    <name type="scientific">Dillenia turbinata</name>
    <dbReference type="NCBI Taxonomy" id="194707"/>
    <lineage>
        <taxon>Eukaryota</taxon>
        <taxon>Viridiplantae</taxon>
        <taxon>Streptophyta</taxon>
        <taxon>Embryophyta</taxon>
        <taxon>Tracheophyta</taxon>
        <taxon>Spermatophyta</taxon>
        <taxon>Magnoliopsida</taxon>
        <taxon>eudicotyledons</taxon>
        <taxon>Gunneridae</taxon>
        <taxon>Pentapetalae</taxon>
        <taxon>Dilleniales</taxon>
        <taxon>Dilleniaceae</taxon>
        <taxon>Dillenia</taxon>
    </lineage>
</organism>